<accession>A0A1I8NLU1</accession>
<protein>
    <submittedName>
        <fullName evidence="2">Uncharacterized protein</fullName>
    </submittedName>
</protein>
<feature type="chain" id="PRO_5009325305" evidence="1">
    <location>
        <begin position="19"/>
        <end position="84"/>
    </location>
</feature>
<sequence>MRLLILLSFVAIIWAVAALPAAKDAKVEPNSLSDVADLGAGHSNGAERQVRHWGWGGGGWGYPRYGGWGGYGGYGGWGGGWYGR</sequence>
<dbReference type="AlphaFoldDB" id="A0A1I8NLU1"/>
<evidence type="ECO:0000313" key="2">
    <source>
        <dbReference type="EnsemblMetazoa" id="SCAU000144-PA"/>
    </source>
</evidence>
<dbReference type="VEuPathDB" id="VectorBase:SCAU000144"/>
<organism evidence="2 3">
    <name type="scientific">Stomoxys calcitrans</name>
    <name type="common">Stable fly</name>
    <name type="synonym">Conops calcitrans</name>
    <dbReference type="NCBI Taxonomy" id="35570"/>
    <lineage>
        <taxon>Eukaryota</taxon>
        <taxon>Metazoa</taxon>
        <taxon>Ecdysozoa</taxon>
        <taxon>Arthropoda</taxon>
        <taxon>Hexapoda</taxon>
        <taxon>Insecta</taxon>
        <taxon>Pterygota</taxon>
        <taxon>Neoptera</taxon>
        <taxon>Endopterygota</taxon>
        <taxon>Diptera</taxon>
        <taxon>Brachycera</taxon>
        <taxon>Muscomorpha</taxon>
        <taxon>Muscoidea</taxon>
        <taxon>Muscidae</taxon>
        <taxon>Stomoxys</taxon>
    </lineage>
</organism>
<keyword evidence="1" id="KW-0732">Signal</keyword>
<reference evidence="2" key="1">
    <citation type="submission" date="2020-05" db="UniProtKB">
        <authorList>
            <consortium name="EnsemblMetazoa"/>
        </authorList>
    </citation>
    <scope>IDENTIFICATION</scope>
    <source>
        <strain evidence="2">USDA</strain>
    </source>
</reference>
<feature type="signal peptide" evidence="1">
    <location>
        <begin position="1"/>
        <end position="18"/>
    </location>
</feature>
<dbReference type="EnsemblMetazoa" id="SCAU000144-RA">
    <property type="protein sequence ID" value="SCAU000144-PA"/>
    <property type="gene ID" value="SCAU000144"/>
</dbReference>
<proteinExistence type="predicted"/>
<keyword evidence="3" id="KW-1185">Reference proteome</keyword>
<dbReference type="Proteomes" id="UP000095300">
    <property type="component" value="Unassembled WGS sequence"/>
</dbReference>
<gene>
    <name evidence="2" type="primary">106095663</name>
</gene>
<evidence type="ECO:0000313" key="3">
    <source>
        <dbReference type="Proteomes" id="UP000095300"/>
    </source>
</evidence>
<dbReference type="KEGG" id="scac:106095663"/>
<evidence type="ECO:0000256" key="1">
    <source>
        <dbReference type="SAM" id="SignalP"/>
    </source>
</evidence>
<name>A0A1I8NLU1_STOCA</name>